<evidence type="ECO:0000313" key="3">
    <source>
        <dbReference type="Proteomes" id="UP000646053"/>
    </source>
</evidence>
<sequence>MLEVSVDELAVNLLTLLEQVAKGEEIIIVQQNQAIARLVPAQTRSHWLARNRKLRNSLQVKGEPLSTTIITARQGERD</sequence>
<protein>
    <submittedName>
        <fullName evidence="2">Type II toxin-antitoxin system prevent-host-death family antitoxin</fullName>
    </submittedName>
</protein>
<keyword evidence="3" id="KW-1185">Reference proteome</keyword>
<evidence type="ECO:0000256" key="1">
    <source>
        <dbReference type="ARBA" id="ARBA00009981"/>
    </source>
</evidence>
<proteinExistence type="inferred from homology"/>
<comment type="caution">
    <text evidence="2">The sequence shown here is derived from an EMBL/GenBank/DDBJ whole genome shotgun (WGS) entry which is preliminary data.</text>
</comment>
<dbReference type="Gene3D" id="3.40.1620.10">
    <property type="entry name" value="YefM-like domain"/>
    <property type="match status" value="1"/>
</dbReference>
<dbReference type="AlphaFoldDB" id="A0A8J7Z6S0"/>
<dbReference type="SUPFAM" id="SSF143120">
    <property type="entry name" value="YefM-like"/>
    <property type="match status" value="1"/>
</dbReference>
<accession>A0A8J7Z6S0</accession>
<dbReference type="Proteomes" id="UP000646053">
    <property type="component" value="Unassembled WGS sequence"/>
</dbReference>
<dbReference type="InterPro" id="IPR036165">
    <property type="entry name" value="YefM-like_sf"/>
</dbReference>
<organism evidence="2 3">
    <name type="scientific">Myxacorys almedinensis A</name>
    <dbReference type="NCBI Taxonomy" id="2690445"/>
    <lineage>
        <taxon>Bacteria</taxon>
        <taxon>Bacillati</taxon>
        <taxon>Cyanobacteriota</taxon>
        <taxon>Cyanophyceae</taxon>
        <taxon>Leptolyngbyales</taxon>
        <taxon>Leptolyngbyaceae</taxon>
        <taxon>Myxacorys</taxon>
        <taxon>Myxacorys almedinensis</taxon>
    </lineage>
</organism>
<dbReference type="NCBIfam" id="TIGR01552">
    <property type="entry name" value="phd_fam"/>
    <property type="match status" value="1"/>
</dbReference>
<reference evidence="2" key="1">
    <citation type="submission" date="2019-12" db="EMBL/GenBank/DDBJ databases">
        <title>High-Quality draft genome sequences of three cyanobacteria isolated from the limestone walls of the Old Cathedral of Coimbra.</title>
        <authorList>
            <person name="Tiago I."/>
            <person name="Soares F."/>
            <person name="Portugal A."/>
        </authorList>
    </citation>
    <scope>NUCLEOTIDE SEQUENCE</scope>
    <source>
        <strain evidence="2">A</strain>
    </source>
</reference>
<comment type="similarity">
    <text evidence="1">Belongs to the phD/YefM antitoxin family.</text>
</comment>
<name>A0A8J7Z6S0_9CYAN</name>
<dbReference type="EMBL" id="WVIE01000008">
    <property type="protein sequence ID" value="NDJ17458.1"/>
    <property type="molecule type" value="Genomic_DNA"/>
</dbReference>
<gene>
    <name evidence="2" type="ORF">GS601_09185</name>
</gene>
<evidence type="ECO:0000313" key="2">
    <source>
        <dbReference type="EMBL" id="NDJ17458.1"/>
    </source>
</evidence>